<feature type="region of interest" description="Disordered" evidence="1">
    <location>
        <begin position="103"/>
        <end position="130"/>
    </location>
</feature>
<evidence type="ECO:0000256" key="1">
    <source>
        <dbReference type="SAM" id="MobiDB-lite"/>
    </source>
</evidence>
<dbReference type="EMBL" id="JAPWTJ010000114">
    <property type="protein sequence ID" value="KAJ8982656.1"/>
    <property type="molecule type" value="Genomic_DNA"/>
</dbReference>
<evidence type="ECO:0000313" key="4">
    <source>
        <dbReference type="Proteomes" id="UP001162164"/>
    </source>
</evidence>
<keyword evidence="2" id="KW-1133">Transmembrane helix</keyword>
<gene>
    <name evidence="3" type="ORF">NQ317_019057</name>
</gene>
<sequence length="189" mass="20772">MKMGNVQLAIVALCIIAILLIIFALFHTTDFLSWLQAWIHSNKEEKVSLTRLKGHYNANGYLVHSDSDIQLNCGTGSFKRFDSVDRDFRISLATTSLTGEWNSCEEESSIPPQPLRPAPVPTTTSSQSIDERVSSFFKKQTSNEETRSIETTSISPIPRPVSSVNVATLISQSSFPVCITPPPSPCTPG</sequence>
<dbReference type="Proteomes" id="UP001162164">
    <property type="component" value="Unassembled WGS sequence"/>
</dbReference>
<keyword evidence="4" id="KW-1185">Reference proteome</keyword>
<keyword evidence="2" id="KW-0472">Membrane</keyword>
<keyword evidence="2" id="KW-0812">Transmembrane</keyword>
<organism evidence="3 4">
    <name type="scientific">Molorchus minor</name>
    <dbReference type="NCBI Taxonomy" id="1323400"/>
    <lineage>
        <taxon>Eukaryota</taxon>
        <taxon>Metazoa</taxon>
        <taxon>Ecdysozoa</taxon>
        <taxon>Arthropoda</taxon>
        <taxon>Hexapoda</taxon>
        <taxon>Insecta</taxon>
        <taxon>Pterygota</taxon>
        <taxon>Neoptera</taxon>
        <taxon>Endopterygota</taxon>
        <taxon>Coleoptera</taxon>
        <taxon>Polyphaga</taxon>
        <taxon>Cucujiformia</taxon>
        <taxon>Chrysomeloidea</taxon>
        <taxon>Cerambycidae</taxon>
        <taxon>Lamiinae</taxon>
        <taxon>Monochamini</taxon>
        <taxon>Molorchus</taxon>
    </lineage>
</organism>
<evidence type="ECO:0000256" key="2">
    <source>
        <dbReference type="SAM" id="Phobius"/>
    </source>
</evidence>
<feature type="region of interest" description="Disordered" evidence="1">
    <location>
        <begin position="138"/>
        <end position="157"/>
    </location>
</feature>
<feature type="compositionally biased region" description="Pro residues" evidence="1">
    <location>
        <begin position="111"/>
        <end position="120"/>
    </location>
</feature>
<accession>A0ABQ9JWE5</accession>
<evidence type="ECO:0000313" key="3">
    <source>
        <dbReference type="EMBL" id="KAJ8982656.1"/>
    </source>
</evidence>
<proteinExistence type="predicted"/>
<comment type="caution">
    <text evidence="3">The sequence shown here is derived from an EMBL/GenBank/DDBJ whole genome shotgun (WGS) entry which is preliminary data.</text>
</comment>
<name>A0ABQ9JWE5_9CUCU</name>
<feature type="transmembrane region" description="Helical" evidence="2">
    <location>
        <begin position="6"/>
        <end position="26"/>
    </location>
</feature>
<protein>
    <submittedName>
        <fullName evidence="3">Uncharacterized protein</fullName>
    </submittedName>
</protein>
<reference evidence="3" key="1">
    <citation type="journal article" date="2023" name="Insect Mol. Biol.">
        <title>Genome sequencing provides insights into the evolution of gene families encoding plant cell wall-degrading enzymes in longhorned beetles.</title>
        <authorList>
            <person name="Shin N.R."/>
            <person name="Okamura Y."/>
            <person name="Kirsch R."/>
            <person name="Pauchet Y."/>
        </authorList>
    </citation>
    <scope>NUCLEOTIDE SEQUENCE</scope>
    <source>
        <strain evidence="3">MMC_N1</strain>
    </source>
</reference>